<dbReference type="AlphaFoldDB" id="A0A9X4EM08"/>
<dbReference type="InterPro" id="IPR010982">
    <property type="entry name" value="Lambda_DNA-bd_dom_sf"/>
</dbReference>
<dbReference type="Pfam" id="PF01381">
    <property type="entry name" value="HTH_3"/>
    <property type="match status" value="1"/>
</dbReference>
<sequence>MNGSDLKVLRKKFGLSQEELGELVGLSKNTIYNYENSGVVPKSKIPILEKVFKEYDRKPSSETKNLSEKDALDVIEKILLHEDELMKYENFYLWVKSLRTDERNKTLKEVLKNRLDSID</sequence>
<keyword evidence="3" id="KW-1185">Reference proteome</keyword>
<organism evidence="2 3">
    <name type="scientific">Tenacibaculum larymnensis</name>
    <dbReference type="NCBI Taxonomy" id="2878201"/>
    <lineage>
        <taxon>Bacteria</taxon>
        <taxon>Pseudomonadati</taxon>
        <taxon>Bacteroidota</taxon>
        <taxon>Flavobacteriia</taxon>
        <taxon>Flavobacteriales</taxon>
        <taxon>Flavobacteriaceae</taxon>
        <taxon>Tenacibaculum</taxon>
    </lineage>
</organism>
<dbReference type="PROSITE" id="PS50943">
    <property type="entry name" value="HTH_CROC1"/>
    <property type="match status" value="1"/>
</dbReference>
<dbReference type="SMART" id="SM00530">
    <property type="entry name" value="HTH_XRE"/>
    <property type="match status" value="1"/>
</dbReference>
<feature type="domain" description="HTH cro/C1-type" evidence="1">
    <location>
        <begin position="6"/>
        <end position="36"/>
    </location>
</feature>
<name>A0A9X4EM08_9FLAO</name>
<dbReference type="RefSeq" id="WP_121145951.1">
    <property type="nucleotide sequence ID" value="NZ_JAIWJY010000003.1"/>
</dbReference>
<dbReference type="CDD" id="cd00093">
    <property type="entry name" value="HTH_XRE"/>
    <property type="match status" value="1"/>
</dbReference>
<comment type="caution">
    <text evidence="2">The sequence shown here is derived from an EMBL/GenBank/DDBJ whole genome shotgun (WGS) entry which is preliminary data.</text>
</comment>
<dbReference type="SUPFAM" id="SSF47413">
    <property type="entry name" value="lambda repressor-like DNA-binding domains"/>
    <property type="match status" value="1"/>
</dbReference>
<dbReference type="EMBL" id="JAIWJY010000003">
    <property type="protein sequence ID" value="MDE1206383.1"/>
    <property type="molecule type" value="Genomic_DNA"/>
</dbReference>
<dbReference type="Gene3D" id="1.10.260.40">
    <property type="entry name" value="lambda repressor-like DNA-binding domains"/>
    <property type="match status" value="1"/>
</dbReference>
<evidence type="ECO:0000259" key="1">
    <source>
        <dbReference type="PROSITE" id="PS50943"/>
    </source>
</evidence>
<proteinExistence type="predicted"/>
<protein>
    <submittedName>
        <fullName evidence="2">Helix-turn-helix domain-containing protein</fullName>
    </submittedName>
</protein>
<evidence type="ECO:0000313" key="3">
    <source>
        <dbReference type="Proteomes" id="UP001149303"/>
    </source>
</evidence>
<accession>A0A9X4EM08</accession>
<dbReference type="GO" id="GO:0003677">
    <property type="term" value="F:DNA binding"/>
    <property type="evidence" value="ECO:0007669"/>
    <property type="project" value="InterPro"/>
</dbReference>
<reference evidence="2" key="1">
    <citation type="submission" date="2021-09" db="EMBL/GenBank/DDBJ databases">
        <authorList>
            <person name="Smyrli M."/>
        </authorList>
    </citation>
    <scope>NUCLEOTIDE SEQUENCE</scope>
    <source>
        <strain evidence="2">LAR25</strain>
    </source>
</reference>
<dbReference type="InterPro" id="IPR001387">
    <property type="entry name" value="Cro/C1-type_HTH"/>
</dbReference>
<evidence type="ECO:0000313" key="2">
    <source>
        <dbReference type="EMBL" id="MDE1206383.1"/>
    </source>
</evidence>
<gene>
    <name evidence="2" type="ORF">LCI24_06185</name>
</gene>
<dbReference type="Proteomes" id="UP001149303">
    <property type="component" value="Unassembled WGS sequence"/>
</dbReference>